<dbReference type="Pfam" id="PF00092">
    <property type="entry name" value="VWA"/>
    <property type="match status" value="1"/>
</dbReference>
<feature type="domain" description="VWFA" evidence="2">
    <location>
        <begin position="58"/>
        <end position="166"/>
    </location>
</feature>
<reference evidence="3" key="1">
    <citation type="submission" date="2023-07" db="EMBL/GenBank/DDBJ databases">
        <authorList>
            <person name="Stuckert A."/>
        </authorList>
    </citation>
    <scope>NUCLEOTIDE SEQUENCE</scope>
</reference>
<dbReference type="InterPro" id="IPR036465">
    <property type="entry name" value="vWFA_dom_sf"/>
</dbReference>
<gene>
    <name evidence="3" type="ORF">RIMI_LOCUS15233158</name>
</gene>
<evidence type="ECO:0000313" key="4">
    <source>
        <dbReference type="Proteomes" id="UP001176940"/>
    </source>
</evidence>
<evidence type="ECO:0000313" key="3">
    <source>
        <dbReference type="EMBL" id="CAJ0955718.1"/>
    </source>
</evidence>
<accession>A0ABN9M1U5</accession>
<dbReference type="EMBL" id="CAUEEQ010040650">
    <property type="protein sequence ID" value="CAJ0955718.1"/>
    <property type="molecule type" value="Genomic_DNA"/>
</dbReference>
<dbReference type="PANTHER" id="PTHR10338:SF119">
    <property type="entry name" value="INTER-ALPHA-TRYPSIN INHIBITOR HEAVY CHAIN H4"/>
    <property type="match status" value="1"/>
</dbReference>
<dbReference type="Proteomes" id="UP001176940">
    <property type="component" value="Unassembled WGS sequence"/>
</dbReference>
<feature type="region of interest" description="Disordered" evidence="1">
    <location>
        <begin position="1"/>
        <end position="24"/>
    </location>
</feature>
<keyword evidence="4" id="KW-1185">Reference proteome</keyword>
<sequence length="454" mass="50136">MIPLLDTKLDDPSSPESTGHGNRGFHKDFQILINQTTEQFSILPPSIINELCPREDVGTDINSALLSAATMLKESRESGILPEISASSIIFLSDGDPTLGEMNNELIMKNVKRAADGVATLYSLGFGDDVDYDFLEKMSLENGGLARRIYVDSDSALQLQDFYKEVANPILLDVTLHYPNLPVSGLTQNSFKCYYQGSEIVVAGRLESNDVDVLIAEVAAQGVRDPFSVRVQTDVEEERTEQGYIFGDFTERLWAYLTIEQLLSKRFSSDVELKEDSAEEALRLSLKYGFVTPLTSMVITASDESDGPKTIVAKKPKEESGPDSRDSSISPMMSYTRTASRKKVKRPTHVDCLSSSLLISASTIPEKICLRFSDPHDTIMNLFHNSDRGITINGKLAVNKSGFDKIGLVHKKMMTVEVTAENITVTKGEEAQQYPWSSGPPGLRRLYTAPPQSL</sequence>
<evidence type="ECO:0000259" key="2">
    <source>
        <dbReference type="PROSITE" id="PS50234"/>
    </source>
</evidence>
<dbReference type="InterPro" id="IPR002035">
    <property type="entry name" value="VWF_A"/>
</dbReference>
<evidence type="ECO:0000256" key="1">
    <source>
        <dbReference type="SAM" id="MobiDB-lite"/>
    </source>
</evidence>
<dbReference type="PANTHER" id="PTHR10338">
    <property type="entry name" value="INTER-ALPHA-TRYPSIN INHIBITOR HEAVY CHAIN FAMILY MEMBER"/>
    <property type="match status" value="1"/>
</dbReference>
<dbReference type="SUPFAM" id="SSF53300">
    <property type="entry name" value="vWA-like"/>
    <property type="match status" value="1"/>
</dbReference>
<dbReference type="Gene3D" id="3.40.50.410">
    <property type="entry name" value="von Willebrand factor, type A domain"/>
    <property type="match status" value="1"/>
</dbReference>
<feature type="region of interest" description="Disordered" evidence="1">
    <location>
        <begin position="305"/>
        <end position="342"/>
    </location>
</feature>
<proteinExistence type="predicted"/>
<feature type="compositionally biased region" description="Polar residues" evidence="1">
    <location>
        <begin position="327"/>
        <end position="338"/>
    </location>
</feature>
<comment type="caution">
    <text evidence="3">The sequence shown here is derived from an EMBL/GenBank/DDBJ whole genome shotgun (WGS) entry which is preliminary data.</text>
</comment>
<organism evidence="3 4">
    <name type="scientific">Ranitomeya imitator</name>
    <name type="common">mimic poison frog</name>
    <dbReference type="NCBI Taxonomy" id="111125"/>
    <lineage>
        <taxon>Eukaryota</taxon>
        <taxon>Metazoa</taxon>
        <taxon>Chordata</taxon>
        <taxon>Craniata</taxon>
        <taxon>Vertebrata</taxon>
        <taxon>Euteleostomi</taxon>
        <taxon>Amphibia</taxon>
        <taxon>Batrachia</taxon>
        <taxon>Anura</taxon>
        <taxon>Neobatrachia</taxon>
        <taxon>Hyloidea</taxon>
        <taxon>Dendrobatidae</taxon>
        <taxon>Dendrobatinae</taxon>
        <taxon>Ranitomeya</taxon>
    </lineage>
</organism>
<name>A0ABN9M1U5_9NEOB</name>
<dbReference type="PROSITE" id="PS50234">
    <property type="entry name" value="VWFA"/>
    <property type="match status" value="1"/>
</dbReference>
<dbReference type="InterPro" id="IPR050934">
    <property type="entry name" value="ITIH"/>
</dbReference>
<feature type="compositionally biased region" description="Basic and acidic residues" evidence="1">
    <location>
        <begin position="315"/>
        <end position="326"/>
    </location>
</feature>
<protein>
    <recommendedName>
        <fullName evidence="2">VWFA domain-containing protein</fullName>
    </recommendedName>
</protein>